<protein>
    <submittedName>
        <fullName evidence="1">Uncharacterized protein</fullName>
    </submittedName>
</protein>
<evidence type="ECO:0000313" key="1">
    <source>
        <dbReference type="EMBL" id="CAH1426034.1"/>
    </source>
</evidence>
<gene>
    <name evidence="1" type="ORF">LVIROSA_LOCUS13138</name>
</gene>
<keyword evidence="2" id="KW-1185">Reference proteome</keyword>
<comment type="caution">
    <text evidence="1">The sequence shown here is derived from an EMBL/GenBank/DDBJ whole genome shotgun (WGS) entry which is preliminary data.</text>
</comment>
<name>A0AAU9MPA1_9ASTR</name>
<dbReference type="AlphaFoldDB" id="A0AAU9MPA1"/>
<proteinExistence type="predicted"/>
<dbReference type="Proteomes" id="UP001157418">
    <property type="component" value="Unassembled WGS sequence"/>
</dbReference>
<sequence length="99" mass="10906">MSSPLSATVSVHQCTSHAPQDTDYPICTTTISSSLQPPVRFKIVTFASRLMPPAFIFPCIFDGFGHGGAYCCCKLRCALTAGQLVFGFYLRNKSQFRVY</sequence>
<dbReference type="EMBL" id="CAKMRJ010002223">
    <property type="protein sequence ID" value="CAH1426034.1"/>
    <property type="molecule type" value="Genomic_DNA"/>
</dbReference>
<accession>A0AAU9MPA1</accession>
<evidence type="ECO:0000313" key="2">
    <source>
        <dbReference type="Proteomes" id="UP001157418"/>
    </source>
</evidence>
<organism evidence="1 2">
    <name type="scientific">Lactuca virosa</name>
    <dbReference type="NCBI Taxonomy" id="75947"/>
    <lineage>
        <taxon>Eukaryota</taxon>
        <taxon>Viridiplantae</taxon>
        <taxon>Streptophyta</taxon>
        <taxon>Embryophyta</taxon>
        <taxon>Tracheophyta</taxon>
        <taxon>Spermatophyta</taxon>
        <taxon>Magnoliopsida</taxon>
        <taxon>eudicotyledons</taxon>
        <taxon>Gunneridae</taxon>
        <taxon>Pentapetalae</taxon>
        <taxon>asterids</taxon>
        <taxon>campanulids</taxon>
        <taxon>Asterales</taxon>
        <taxon>Asteraceae</taxon>
        <taxon>Cichorioideae</taxon>
        <taxon>Cichorieae</taxon>
        <taxon>Lactucinae</taxon>
        <taxon>Lactuca</taxon>
    </lineage>
</organism>
<reference evidence="1 2" key="1">
    <citation type="submission" date="2022-01" db="EMBL/GenBank/DDBJ databases">
        <authorList>
            <person name="Xiong W."/>
            <person name="Schranz E."/>
        </authorList>
    </citation>
    <scope>NUCLEOTIDE SEQUENCE [LARGE SCALE GENOMIC DNA]</scope>
</reference>